<dbReference type="Proteomes" id="UP000756921">
    <property type="component" value="Unassembled WGS sequence"/>
</dbReference>
<dbReference type="AlphaFoldDB" id="A0A9P6KQF4"/>
<accession>A0A9P6KQF4</accession>
<dbReference type="InterPro" id="IPR056632">
    <property type="entry name" value="DUF7730"/>
</dbReference>
<dbReference type="InterPro" id="IPR038883">
    <property type="entry name" value="AN11006-like"/>
</dbReference>
<comment type="caution">
    <text evidence="3">The sequence shown here is derived from an EMBL/GenBank/DDBJ whole genome shotgun (WGS) entry which is preliminary data.</text>
</comment>
<feature type="domain" description="DUF7730" evidence="2">
    <location>
        <begin position="61"/>
        <end position="198"/>
    </location>
</feature>
<reference evidence="3" key="1">
    <citation type="journal article" date="2020" name="Mol. Plant Microbe Interact.">
        <title>Genome Sequence of the Biocontrol Agent Coniothyrium minitans strain Conio (IMI 134523).</title>
        <authorList>
            <person name="Patel D."/>
            <person name="Shittu T.A."/>
            <person name="Baroncelli R."/>
            <person name="Muthumeenakshi S."/>
            <person name="Osborne T.H."/>
            <person name="Janganan T.K."/>
            <person name="Sreenivasaprasad S."/>
        </authorList>
    </citation>
    <scope>NUCLEOTIDE SEQUENCE</scope>
    <source>
        <strain evidence="3">Conio</strain>
    </source>
</reference>
<organism evidence="3 4">
    <name type="scientific">Paraphaeosphaeria minitans</name>
    <dbReference type="NCBI Taxonomy" id="565426"/>
    <lineage>
        <taxon>Eukaryota</taxon>
        <taxon>Fungi</taxon>
        <taxon>Dikarya</taxon>
        <taxon>Ascomycota</taxon>
        <taxon>Pezizomycotina</taxon>
        <taxon>Dothideomycetes</taxon>
        <taxon>Pleosporomycetidae</taxon>
        <taxon>Pleosporales</taxon>
        <taxon>Massarineae</taxon>
        <taxon>Didymosphaeriaceae</taxon>
        <taxon>Paraphaeosphaeria</taxon>
    </lineage>
</organism>
<dbReference type="EMBL" id="WJXW01000005">
    <property type="protein sequence ID" value="KAF9735713.1"/>
    <property type="molecule type" value="Genomic_DNA"/>
</dbReference>
<dbReference type="PANTHER" id="PTHR42085:SF1">
    <property type="entry name" value="F-BOX DOMAIN-CONTAINING PROTEIN"/>
    <property type="match status" value="1"/>
</dbReference>
<sequence length="217" mass="25194">MVRYNLRAHPKPAASASGIQKRTKPAIGQEEKKMVSLHRGLLSLQESSMRFESATHFNSLDCPLLRLPAEVRTKIFEYVLVSEKPVLVYWDDIRGIIQRPYSLGVQQCLCLGRLCLVRLCLGRLGLERLCLERLCLERGPCQFFQSSNFFFERVCRQIYNEASMIYYARNTFHVKCRLVNTFADSLLQGHRHELRHLGFPAIAISYELFGRRDPRQD</sequence>
<keyword evidence="4" id="KW-1185">Reference proteome</keyword>
<dbReference type="OrthoDB" id="3687709at2759"/>
<dbReference type="Pfam" id="PF24864">
    <property type="entry name" value="DUF7730"/>
    <property type="match status" value="1"/>
</dbReference>
<dbReference type="PANTHER" id="PTHR42085">
    <property type="entry name" value="F-BOX DOMAIN-CONTAINING PROTEIN"/>
    <property type="match status" value="1"/>
</dbReference>
<evidence type="ECO:0000313" key="3">
    <source>
        <dbReference type="EMBL" id="KAF9735713.1"/>
    </source>
</evidence>
<feature type="compositionally biased region" description="Basic residues" evidence="1">
    <location>
        <begin position="1"/>
        <end position="10"/>
    </location>
</feature>
<feature type="region of interest" description="Disordered" evidence="1">
    <location>
        <begin position="1"/>
        <end position="23"/>
    </location>
</feature>
<name>A0A9P6KQF4_9PLEO</name>
<proteinExistence type="predicted"/>
<gene>
    <name evidence="3" type="ORF">PMIN01_05628</name>
</gene>
<protein>
    <recommendedName>
        <fullName evidence="2">DUF7730 domain-containing protein</fullName>
    </recommendedName>
</protein>
<evidence type="ECO:0000313" key="4">
    <source>
        <dbReference type="Proteomes" id="UP000756921"/>
    </source>
</evidence>
<evidence type="ECO:0000259" key="2">
    <source>
        <dbReference type="Pfam" id="PF24864"/>
    </source>
</evidence>
<evidence type="ECO:0000256" key="1">
    <source>
        <dbReference type="SAM" id="MobiDB-lite"/>
    </source>
</evidence>